<dbReference type="InterPro" id="IPR024810">
    <property type="entry name" value="MAB21L/cGLR"/>
</dbReference>
<evidence type="ECO:0000259" key="2">
    <source>
        <dbReference type="Pfam" id="PF03281"/>
    </source>
</evidence>
<dbReference type="Pfam" id="PF03281">
    <property type="entry name" value="Mab-21"/>
    <property type="match status" value="1"/>
</dbReference>
<evidence type="ECO:0000313" key="5">
    <source>
        <dbReference type="Proteomes" id="UP000242188"/>
    </source>
</evidence>
<dbReference type="Gene3D" id="1.10.1410.40">
    <property type="match status" value="1"/>
</dbReference>
<dbReference type="OrthoDB" id="6148658at2759"/>
<sequence>MATMMNPRDPGESQRLSVLLSRYIDRKVGAEEGVGCRMKAQLLHESVHNAGCGNVEVFRVGFDGTSTDVSSDTDVMFVDKLVVVLLPGQSIPVDSMHKTVLYIKDTDCPPGYRFLQLGHLGENYNGWLTKSLVSVGDTKFVGSEMYRSQTVDIVKGYTTRMEAISKQSVSPLAATARSLDVIVCLKWDSWPWEAYEWTTRTRLYGWPSRKLVDRIMHDGCELLPIGDNNSVDPFLLWKISFAAAERSLVHSLTNIQWKVYLLLKYLLQQIKQTLNEIMGNDDILNSYFMKTAIFFAVENSHQSFWQEQNLFFCFWFCYNILLSWVNSGYCPNFFVQAKNMFSRPVHVQNQAKLFQILNEFHQRKWMCLSVVKFFGPSILEQLSIDRVQHDLLRPQTSESIEWQHDVGIMECLKMDATINSTSKTGMQMCKAVDLLLKSQSEDDECFAYHKTCVTLSTMAMEMYPDCMVATGNKAKYKSLKKCKYLLLPRASIGTDLLYLATFHFHSGSYRKALEICRQAMPNCYFDISALNQRQATRYLREFCGKGFNLYHKLRMTYTPELKLEEQFCLPHFHLEISKCPIGMPLPPLPYAVFLSFLCYHELKDTGGRDAALRDMIVVKYDEQQGGHGHWIVHTLLGICYQTVGDNRRAIKAFMDSISSPAVLQEYNPAKERLDAIQRS</sequence>
<evidence type="ECO:0000259" key="3">
    <source>
        <dbReference type="Pfam" id="PF20266"/>
    </source>
</evidence>
<feature type="domain" description="Mab-21-like HhH/H2TH-like" evidence="3">
    <location>
        <begin position="259"/>
        <end position="349"/>
    </location>
</feature>
<feature type="domain" description="Mab-21-like nucleotidyltransferase" evidence="2">
    <location>
        <begin position="177"/>
        <end position="250"/>
    </location>
</feature>
<dbReference type="PANTHER" id="PTHR10656:SF69">
    <property type="entry name" value="MAB-21-LIKE HHH_H2TH-LIKE DOMAIN-CONTAINING PROTEIN"/>
    <property type="match status" value="1"/>
</dbReference>
<name>A0A210R4D8_MIZYE</name>
<evidence type="ECO:0000256" key="1">
    <source>
        <dbReference type="ARBA" id="ARBA00008307"/>
    </source>
</evidence>
<evidence type="ECO:0000313" key="4">
    <source>
        <dbReference type="EMBL" id="OWF55815.1"/>
    </source>
</evidence>
<dbReference type="Proteomes" id="UP000242188">
    <property type="component" value="Unassembled WGS sequence"/>
</dbReference>
<gene>
    <name evidence="4" type="ORF">KP79_PYT10856</name>
</gene>
<dbReference type="AlphaFoldDB" id="A0A210R4D8"/>
<dbReference type="InterPro" id="IPR046903">
    <property type="entry name" value="Mab-21-like_nuc_Trfase"/>
</dbReference>
<dbReference type="PANTHER" id="PTHR10656">
    <property type="entry name" value="CELL FATE DETERMINING PROTEIN MAB21-RELATED"/>
    <property type="match status" value="1"/>
</dbReference>
<comment type="caution">
    <text evidence="4">The sequence shown here is derived from an EMBL/GenBank/DDBJ whole genome shotgun (WGS) entry which is preliminary data.</text>
</comment>
<proteinExistence type="inferred from homology"/>
<keyword evidence="5" id="KW-1185">Reference proteome</keyword>
<reference evidence="4 5" key="1">
    <citation type="journal article" date="2017" name="Nat. Ecol. Evol.">
        <title>Scallop genome provides insights into evolution of bilaterian karyotype and development.</title>
        <authorList>
            <person name="Wang S."/>
            <person name="Zhang J."/>
            <person name="Jiao W."/>
            <person name="Li J."/>
            <person name="Xun X."/>
            <person name="Sun Y."/>
            <person name="Guo X."/>
            <person name="Huan P."/>
            <person name="Dong B."/>
            <person name="Zhang L."/>
            <person name="Hu X."/>
            <person name="Sun X."/>
            <person name="Wang J."/>
            <person name="Zhao C."/>
            <person name="Wang Y."/>
            <person name="Wang D."/>
            <person name="Huang X."/>
            <person name="Wang R."/>
            <person name="Lv J."/>
            <person name="Li Y."/>
            <person name="Zhang Z."/>
            <person name="Liu B."/>
            <person name="Lu W."/>
            <person name="Hui Y."/>
            <person name="Liang J."/>
            <person name="Zhou Z."/>
            <person name="Hou R."/>
            <person name="Li X."/>
            <person name="Liu Y."/>
            <person name="Li H."/>
            <person name="Ning X."/>
            <person name="Lin Y."/>
            <person name="Zhao L."/>
            <person name="Xing Q."/>
            <person name="Dou J."/>
            <person name="Li Y."/>
            <person name="Mao J."/>
            <person name="Guo H."/>
            <person name="Dou H."/>
            <person name="Li T."/>
            <person name="Mu C."/>
            <person name="Jiang W."/>
            <person name="Fu Q."/>
            <person name="Fu X."/>
            <person name="Miao Y."/>
            <person name="Liu J."/>
            <person name="Yu Q."/>
            <person name="Li R."/>
            <person name="Liao H."/>
            <person name="Li X."/>
            <person name="Kong Y."/>
            <person name="Jiang Z."/>
            <person name="Chourrout D."/>
            <person name="Li R."/>
            <person name="Bao Z."/>
        </authorList>
    </citation>
    <scope>NUCLEOTIDE SEQUENCE [LARGE SCALE GENOMIC DNA]</scope>
    <source>
        <strain evidence="4 5">PY_sf001</strain>
    </source>
</reference>
<dbReference type="EMBL" id="NEDP02000462">
    <property type="protein sequence ID" value="OWF55815.1"/>
    <property type="molecule type" value="Genomic_DNA"/>
</dbReference>
<accession>A0A210R4D8</accession>
<dbReference type="InterPro" id="IPR046906">
    <property type="entry name" value="Mab-21_HhH/H2TH-like"/>
</dbReference>
<comment type="similarity">
    <text evidence="1">Belongs to the mab-21 family.</text>
</comment>
<dbReference type="SMART" id="SM01265">
    <property type="entry name" value="Mab-21"/>
    <property type="match status" value="1"/>
</dbReference>
<organism evidence="4 5">
    <name type="scientific">Mizuhopecten yessoensis</name>
    <name type="common">Japanese scallop</name>
    <name type="synonym">Patinopecten yessoensis</name>
    <dbReference type="NCBI Taxonomy" id="6573"/>
    <lineage>
        <taxon>Eukaryota</taxon>
        <taxon>Metazoa</taxon>
        <taxon>Spiralia</taxon>
        <taxon>Lophotrochozoa</taxon>
        <taxon>Mollusca</taxon>
        <taxon>Bivalvia</taxon>
        <taxon>Autobranchia</taxon>
        <taxon>Pteriomorphia</taxon>
        <taxon>Pectinida</taxon>
        <taxon>Pectinoidea</taxon>
        <taxon>Pectinidae</taxon>
        <taxon>Mizuhopecten</taxon>
    </lineage>
</organism>
<protein>
    <submittedName>
        <fullName evidence="4">Cyclic GMP-AMP synthase</fullName>
    </submittedName>
</protein>
<dbReference type="Pfam" id="PF20266">
    <property type="entry name" value="Mab-21_C"/>
    <property type="match status" value="1"/>
</dbReference>